<gene>
    <name evidence="3" type="ORF">BANRA_01876</name>
</gene>
<reference evidence="3 4" key="1">
    <citation type="submission" date="2018-10" db="EMBL/GenBank/DDBJ databases">
        <authorList>
            <person name="Noll B N."/>
        </authorList>
    </citation>
    <scope>NUCLEOTIDE SEQUENCE [LARGE SCALE GENOMIC DNA]</scope>
    <source>
        <strain evidence="3">Ecoli022</strain>
    </source>
</reference>
<dbReference type="Proteomes" id="UP000281521">
    <property type="component" value="Unassembled WGS sequence"/>
</dbReference>
<accession>A0A3P5DNC8</accession>
<comment type="subcellular location">
    <subcellularLocation>
        <location evidence="1">Virion</location>
    </subcellularLocation>
</comment>
<evidence type="ECO:0000259" key="2">
    <source>
        <dbReference type="Pfam" id="PF05065"/>
    </source>
</evidence>
<dbReference type="AlphaFoldDB" id="A0A3P5DNC8"/>
<proteinExistence type="predicted"/>
<dbReference type="Pfam" id="PF05065">
    <property type="entry name" value="Phage_capsid"/>
    <property type="match status" value="1"/>
</dbReference>
<dbReference type="NCBIfam" id="TIGR01554">
    <property type="entry name" value="major_cap_HK97"/>
    <property type="match status" value="1"/>
</dbReference>
<evidence type="ECO:0000313" key="3">
    <source>
        <dbReference type="EMBL" id="VCY83218.1"/>
    </source>
</evidence>
<dbReference type="Gene3D" id="3.30.2400.10">
    <property type="entry name" value="Major capsid protein gp5"/>
    <property type="match status" value="1"/>
</dbReference>
<organism evidence="3 4">
    <name type="scientific">Escherichia coli</name>
    <dbReference type="NCBI Taxonomy" id="562"/>
    <lineage>
        <taxon>Bacteria</taxon>
        <taxon>Pseudomonadati</taxon>
        <taxon>Pseudomonadota</taxon>
        <taxon>Gammaproteobacteria</taxon>
        <taxon>Enterobacterales</taxon>
        <taxon>Enterobacteriaceae</taxon>
        <taxon>Escherichia</taxon>
    </lineage>
</organism>
<feature type="domain" description="Phage capsid-like C-terminal" evidence="2">
    <location>
        <begin position="42"/>
        <end position="317"/>
    </location>
</feature>
<evidence type="ECO:0000256" key="1">
    <source>
        <dbReference type="ARBA" id="ARBA00004328"/>
    </source>
</evidence>
<dbReference type="SUPFAM" id="SSF56563">
    <property type="entry name" value="Major capsid protein gp5"/>
    <property type="match status" value="1"/>
</dbReference>
<dbReference type="Gene3D" id="3.30.2320.10">
    <property type="entry name" value="hypothetical protein PF0899 domain"/>
    <property type="match status" value="1"/>
</dbReference>
<dbReference type="InterPro" id="IPR054612">
    <property type="entry name" value="Phage_capsid-like_C"/>
</dbReference>
<dbReference type="EMBL" id="UWXJ01000001">
    <property type="protein sequence ID" value="VCY83218.1"/>
    <property type="molecule type" value="Genomic_DNA"/>
</dbReference>
<evidence type="ECO:0000313" key="4">
    <source>
        <dbReference type="Proteomes" id="UP000281521"/>
    </source>
</evidence>
<protein>
    <recommendedName>
        <fullName evidence="2">Phage capsid-like C-terminal domain-containing protein</fullName>
    </recommendedName>
</protein>
<dbReference type="InterPro" id="IPR024455">
    <property type="entry name" value="Phage_capsid"/>
</dbReference>
<sequence length="319" mass="35429">MEEKRAAAFNRFLRAGFAELNAEERNLMRELRAQSVTTDSQGGYTVPTQMRNKIIDTMKAYGGIASVAQLLTTSTGQDITWSTSDGTTEEGELLAENTAATEQDVTFGTAILGLKAVIKIIRVSNELLRTVGWILNLIWQTVLPSVLVVERQNIWFRDRNGSPLQPKGLAASVTGTIQTAASAAFTWKEMNALKHAIDPAYRGGPKYRWAFNDATLQTIEEMEDGQKRPLWLPDIAGGTPATVLGIPYVIDQAIDGIGTGKKFIFLGDFNRFIIRRVTYMELKRLVERYAEFDQVAFLAFHRFDCVLEDVAAIKALTGK</sequence>
<name>A0A3P5DNC8_ECOLX</name>